<dbReference type="AlphaFoldDB" id="A0A6J7J0W0"/>
<dbReference type="Pfam" id="PF14117">
    <property type="entry name" value="DUF4287"/>
    <property type="match status" value="1"/>
</dbReference>
<protein>
    <submittedName>
        <fullName evidence="1">Unannotated protein</fullName>
    </submittedName>
</protein>
<organism evidence="1">
    <name type="scientific">freshwater metagenome</name>
    <dbReference type="NCBI Taxonomy" id="449393"/>
    <lineage>
        <taxon>unclassified sequences</taxon>
        <taxon>metagenomes</taxon>
        <taxon>ecological metagenomes</taxon>
    </lineage>
</organism>
<accession>A0A6J7J0W0</accession>
<reference evidence="1" key="1">
    <citation type="submission" date="2020-05" db="EMBL/GenBank/DDBJ databases">
        <authorList>
            <person name="Chiriac C."/>
            <person name="Salcher M."/>
            <person name="Ghai R."/>
            <person name="Kavagutti S V."/>
        </authorList>
    </citation>
    <scope>NUCLEOTIDE SEQUENCE</scope>
</reference>
<name>A0A6J7J0W0_9ZZZZ</name>
<gene>
    <name evidence="1" type="ORF">UFOPK3772_00636</name>
</gene>
<dbReference type="InterPro" id="IPR025629">
    <property type="entry name" value="DUF4287"/>
</dbReference>
<sequence length="188" mass="21212">MATNPDRSSYFPAIEKKTGQPMTYWFDQMDQIAGRKYAEQIAFLRENHGFSQVHANALVLYSRGSTNAHRVTTIDEYLEPFDDTKRATVRAIFTAITSVHPTASLVIAWNQPMINLNGQYVFGVSVHSHHILIAPWGDGVLEKFRPRLTGYKVNKKTIQVPVDWQPDVGLIRDMVDARIAEISGPSEP</sequence>
<proteinExistence type="predicted"/>
<dbReference type="Gene3D" id="3.90.1150.200">
    <property type="match status" value="1"/>
</dbReference>
<evidence type="ECO:0000313" key="1">
    <source>
        <dbReference type="EMBL" id="CAB4936993.1"/>
    </source>
</evidence>
<dbReference type="SUPFAM" id="SSF159888">
    <property type="entry name" value="YdhG-like"/>
    <property type="match status" value="1"/>
</dbReference>
<dbReference type="EMBL" id="CAFBNE010000013">
    <property type="protein sequence ID" value="CAB4936993.1"/>
    <property type="molecule type" value="Genomic_DNA"/>
</dbReference>